<dbReference type="PANTHER" id="PTHR47946">
    <property type="entry name" value="CYTOCHROME P450 78A7-RELATED"/>
    <property type="match status" value="1"/>
</dbReference>
<evidence type="ECO:0000256" key="8">
    <source>
        <dbReference type="PIRSR" id="PIRSR602401-1"/>
    </source>
</evidence>
<dbReference type="EMBL" id="OX459125">
    <property type="protein sequence ID" value="CAI9116408.1"/>
    <property type="molecule type" value="Genomic_DNA"/>
</dbReference>
<dbReference type="AlphaFoldDB" id="A0AAV1E9R4"/>
<dbReference type="PRINTS" id="PR00463">
    <property type="entry name" value="EP450I"/>
</dbReference>
<keyword evidence="6 8" id="KW-0408">Iron</keyword>
<evidence type="ECO:0000256" key="5">
    <source>
        <dbReference type="ARBA" id="ARBA00023002"/>
    </source>
</evidence>
<feature type="binding site" description="axial binding residue" evidence="8">
    <location>
        <position position="486"/>
    </location>
    <ligand>
        <name>heme</name>
        <dbReference type="ChEBI" id="CHEBI:30413"/>
    </ligand>
    <ligandPart>
        <name>Fe</name>
        <dbReference type="ChEBI" id="CHEBI:18248"/>
    </ligandPart>
</feature>
<dbReference type="InterPro" id="IPR036396">
    <property type="entry name" value="Cyt_P450_sf"/>
</dbReference>
<evidence type="ECO:0000313" key="12">
    <source>
        <dbReference type="Proteomes" id="UP001161247"/>
    </source>
</evidence>
<accession>A0AAV1E9R4</accession>
<dbReference type="CDD" id="cd11076">
    <property type="entry name" value="CYP78"/>
    <property type="match status" value="1"/>
</dbReference>
<evidence type="ECO:0000256" key="2">
    <source>
        <dbReference type="ARBA" id="ARBA00010617"/>
    </source>
</evidence>
<dbReference type="Pfam" id="PF00067">
    <property type="entry name" value="p450"/>
    <property type="match status" value="1"/>
</dbReference>
<evidence type="ECO:0000256" key="6">
    <source>
        <dbReference type="ARBA" id="ARBA00023004"/>
    </source>
</evidence>
<dbReference type="InterPro" id="IPR017972">
    <property type="entry name" value="Cyt_P450_CS"/>
</dbReference>
<dbReference type="GO" id="GO:0004497">
    <property type="term" value="F:monooxygenase activity"/>
    <property type="evidence" value="ECO:0007669"/>
    <property type="project" value="UniProtKB-KW"/>
</dbReference>
<reference evidence="11" key="1">
    <citation type="submission" date="2023-03" db="EMBL/GenBank/DDBJ databases">
        <authorList>
            <person name="Julca I."/>
        </authorList>
    </citation>
    <scope>NUCLEOTIDE SEQUENCE</scope>
</reference>
<gene>
    <name evidence="11" type="ORF">OLC1_LOCUS22709</name>
</gene>
<dbReference type="GO" id="GO:0020037">
    <property type="term" value="F:heme binding"/>
    <property type="evidence" value="ECO:0007669"/>
    <property type="project" value="InterPro"/>
</dbReference>
<evidence type="ECO:0000256" key="4">
    <source>
        <dbReference type="ARBA" id="ARBA00022723"/>
    </source>
</evidence>
<name>A0AAV1E9R4_OLDCO</name>
<evidence type="ECO:0000256" key="7">
    <source>
        <dbReference type="ARBA" id="ARBA00023033"/>
    </source>
</evidence>
<feature type="transmembrane region" description="Helical" evidence="10">
    <location>
        <begin position="31"/>
        <end position="50"/>
    </location>
</feature>
<dbReference type="PANTHER" id="PTHR47946:SF4">
    <property type="entry name" value="CYTOCHROME P450 FAMILY 78 PROTEIN"/>
    <property type="match status" value="1"/>
</dbReference>
<dbReference type="SUPFAM" id="SSF48264">
    <property type="entry name" value="Cytochrome P450"/>
    <property type="match status" value="1"/>
</dbReference>
<evidence type="ECO:0000256" key="9">
    <source>
        <dbReference type="RuleBase" id="RU000461"/>
    </source>
</evidence>
<dbReference type="InterPro" id="IPR001128">
    <property type="entry name" value="Cyt_P450"/>
</dbReference>
<keyword evidence="10" id="KW-0812">Transmembrane</keyword>
<keyword evidence="12" id="KW-1185">Reference proteome</keyword>
<evidence type="ECO:0000256" key="3">
    <source>
        <dbReference type="ARBA" id="ARBA00022617"/>
    </source>
</evidence>
<evidence type="ECO:0000313" key="11">
    <source>
        <dbReference type="EMBL" id="CAI9116408.1"/>
    </source>
</evidence>
<keyword evidence="10" id="KW-0472">Membrane</keyword>
<sequence>MDFHSVSEDKWWAIFTLPAVLQSQNLLDSRILLFAIVLSFLATGLITWAFSSGGPAWKDGRNDFGHVPIPGPRGLPIFGSLFSLSHGLAHRTLACMAASSGRQASQLMALSLGSTPLVVASEPQTAREILTSPHFANRPIKESAKQLMFSRAIGFAPNGAYWRLLRNIASTHLFAPKRILAHEAGRQLECATMLEAIGKEQSFKGFVGLRKHLQAASLNNIMEIVFGKRYEVTPFNEEAKELNEMVREGFELLGAFNWSDHLPWLKYFYDPFHINQRCSSLVLRVKKLVAKIIQEHRDENGRRSSKINSDDWDFVDVLLSLEGEEKLNEDDMVAVLWEMIFRGTDTTALLTEWIMAELVLNPDVQAKLLKEVETVVGPNKCVTDADVARMPYLQAVVKETLRLHPPGPLLSWARLSTSDVQLSNGMVVPANTVAMVNMWAITHDSNVWNDPWEFNPNRFMPDGGCNVDVRGNDLRLAPFGAGRRVCPGKTLGIVTVSLWVAKLVQNFMWAEDKSQPVDLTEVLKLSSEMKTPLSAVIVPRGLCLIN</sequence>
<dbReference type="InterPro" id="IPR051996">
    <property type="entry name" value="Cytochrome_P450_78A"/>
</dbReference>
<keyword evidence="4 8" id="KW-0479">Metal-binding</keyword>
<keyword evidence="3 8" id="KW-0349">Heme</keyword>
<dbReference type="PROSITE" id="PS00086">
    <property type="entry name" value="CYTOCHROME_P450"/>
    <property type="match status" value="1"/>
</dbReference>
<keyword evidence="5 9" id="KW-0560">Oxidoreductase</keyword>
<evidence type="ECO:0000256" key="10">
    <source>
        <dbReference type="SAM" id="Phobius"/>
    </source>
</evidence>
<dbReference type="Gene3D" id="1.10.630.10">
    <property type="entry name" value="Cytochrome P450"/>
    <property type="match status" value="1"/>
</dbReference>
<organism evidence="11 12">
    <name type="scientific">Oldenlandia corymbosa var. corymbosa</name>
    <dbReference type="NCBI Taxonomy" id="529605"/>
    <lineage>
        <taxon>Eukaryota</taxon>
        <taxon>Viridiplantae</taxon>
        <taxon>Streptophyta</taxon>
        <taxon>Embryophyta</taxon>
        <taxon>Tracheophyta</taxon>
        <taxon>Spermatophyta</taxon>
        <taxon>Magnoliopsida</taxon>
        <taxon>eudicotyledons</taxon>
        <taxon>Gunneridae</taxon>
        <taxon>Pentapetalae</taxon>
        <taxon>asterids</taxon>
        <taxon>lamiids</taxon>
        <taxon>Gentianales</taxon>
        <taxon>Rubiaceae</taxon>
        <taxon>Rubioideae</taxon>
        <taxon>Spermacoceae</taxon>
        <taxon>Hedyotis-Oldenlandia complex</taxon>
        <taxon>Oldenlandia</taxon>
    </lineage>
</organism>
<proteinExistence type="inferred from homology"/>
<comment type="cofactor">
    <cofactor evidence="1 8">
        <name>heme</name>
        <dbReference type="ChEBI" id="CHEBI:30413"/>
    </cofactor>
</comment>
<evidence type="ECO:0000256" key="1">
    <source>
        <dbReference type="ARBA" id="ARBA00001971"/>
    </source>
</evidence>
<dbReference type="PRINTS" id="PR00385">
    <property type="entry name" value="P450"/>
</dbReference>
<keyword evidence="7 9" id="KW-0503">Monooxygenase</keyword>
<dbReference type="Proteomes" id="UP001161247">
    <property type="component" value="Chromosome 8"/>
</dbReference>
<comment type="similarity">
    <text evidence="2 9">Belongs to the cytochrome P450 family.</text>
</comment>
<dbReference type="GO" id="GO:0005506">
    <property type="term" value="F:iron ion binding"/>
    <property type="evidence" value="ECO:0007669"/>
    <property type="project" value="InterPro"/>
</dbReference>
<dbReference type="FunFam" id="1.10.630.10:FF:000016">
    <property type="entry name" value="Cytochrome P450 78A5"/>
    <property type="match status" value="1"/>
</dbReference>
<dbReference type="InterPro" id="IPR002401">
    <property type="entry name" value="Cyt_P450_E_grp-I"/>
</dbReference>
<keyword evidence="10" id="KW-1133">Transmembrane helix</keyword>
<protein>
    <submittedName>
        <fullName evidence="11">OLC1v1017544C1</fullName>
    </submittedName>
</protein>
<dbReference type="GO" id="GO:0016705">
    <property type="term" value="F:oxidoreductase activity, acting on paired donors, with incorporation or reduction of molecular oxygen"/>
    <property type="evidence" value="ECO:0007669"/>
    <property type="project" value="InterPro"/>
</dbReference>